<accession>A0A8S9ZZQ5</accession>
<organism evidence="2 3">
    <name type="scientific">Meloidogyne graminicola</name>
    <dbReference type="NCBI Taxonomy" id="189291"/>
    <lineage>
        <taxon>Eukaryota</taxon>
        <taxon>Metazoa</taxon>
        <taxon>Ecdysozoa</taxon>
        <taxon>Nematoda</taxon>
        <taxon>Chromadorea</taxon>
        <taxon>Rhabditida</taxon>
        <taxon>Tylenchina</taxon>
        <taxon>Tylenchomorpha</taxon>
        <taxon>Tylenchoidea</taxon>
        <taxon>Meloidogynidae</taxon>
        <taxon>Meloidogyninae</taxon>
        <taxon>Meloidogyne</taxon>
    </lineage>
</organism>
<proteinExistence type="predicted"/>
<evidence type="ECO:0000313" key="3">
    <source>
        <dbReference type="Proteomes" id="UP000605970"/>
    </source>
</evidence>
<gene>
    <name evidence="2" type="ORF">Mgra_00001421</name>
</gene>
<keyword evidence="1" id="KW-0472">Membrane</keyword>
<sequence length="63" mass="7526">MNFLYNEENFKCQRKGINNTCSNIPFGIRCLNTKEIKNRKKRELIIWVNCGMWIAYGIILKEN</sequence>
<keyword evidence="1" id="KW-1133">Transmembrane helix</keyword>
<dbReference type="Proteomes" id="UP000605970">
    <property type="component" value="Unassembled WGS sequence"/>
</dbReference>
<feature type="transmembrane region" description="Helical" evidence="1">
    <location>
        <begin position="44"/>
        <end position="60"/>
    </location>
</feature>
<dbReference type="AlphaFoldDB" id="A0A8S9ZZQ5"/>
<evidence type="ECO:0000256" key="1">
    <source>
        <dbReference type="SAM" id="Phobius"/>
    </source>
</evidence>
<keyword evidence="3" id="KW-1185">Reference proteome</keyword>
<reference evidence="2" key="1">
    <citation type="journal article" date="2020" name="Ecol. Evol.">
        <title>Genome structure and content of the rice root-knot nematode (Meloidogyne graminicola).</title>
        <authorList>
            <person name="Phan N.T."/>
            <person name="Danchin E.G.J."/>
            <person name="Klopp C."/>
            <person name="Perfus-Barbeoch L."/>
            <person name="Kozlowski D.K."/>
            <person name="Koutsovoulos G.D."/>
            <person name="Lopez-Roques C."/>
            <person name="Bouchez O."/>
            <person name="Zahm M."/>
            <person name="Besnard G."/>
            <person name="Bellafiore S."/>
        </authorList>
    </citation>
    <scope>NUCLEOTIDE SEQUENCE</scope>
    <source>
        <strain evidence="2">VN-18</strain>
    </source>
</reference>
<dbReference type="EMBL" id="JABEBT010000007">
    <property type="protein sequence ID" value="KAF7639191.1"/>
    <property type="molecule type" value="Genomic_DNA"/>
</dbReference>
<name>A0A8S9ZZQ5_9BILA</name>
<keyword evidence="1" id="KW-0812">Transmembrane</keyword>
<evidence type="ECO:0000313" key="2">
    <source>
        <dbReference type="EMBL" id="KAF7639191.1"/>
    </source>
</evidence>
<protein>
    <submittedName>
        <fullName evidence="2">Uncharacterized protein</fullName>
    </submittedName>
</protein>
<comment type="caution">
    <text evidence="2">The sequence shown here is derived from an EMBL/GenBank/DDBJ whole genome shotgun (WGS) entry which is preliminary data.</text>
</comment>